<organism evidence="1 2">
    <name type="scientific">Mariniflexile litorale</name>
    <dbReference type="NCBI Taxonomy" id="3045158"/>
    <lineage>
        <taxon>Bacteria</taxon>
        <taxon>Pseudomonadati</taxon>
        <taxon>Bacteroidota</taxon>
        <taxon>Flavobacteriia</taxon>
        <taxon>Flavobacteriales</taxon>
        <taxon>Flavobacteriaceae</taxon>
        <taxon>Mariniflexile</taxon>
    </lineage>
</organism>
<dbReference type="EMBL" id="CP155618">
    <property type="protein sequence ID" value="XBL15618.1"/>
    <property type="molecule type" value="Genomic_DNA"/>
</dbReference>
<evidence type="ECO:0000313" key="2">
    <source>
        <dbReference type="Proteomes" id="UP001224325"/>
    </source>
</evidence>
<reference evidence="1" key="1">
    <citation type="submission" date="2024-04" db="EMBL/GenBank/DDBJ databases">
        <title>Mariniflexile litorale, isolated from the shallow sediments of the Sea of Japan.</title>
        <authorList>
            <person name="Romanenko L."/>
            <person name="Isaeva M."/>
        </authorList>
    </citation>
    <scope>NUCLEOTIDE SEQUENCE [LARGE SCALE GENOMIC DNA]</scope>
    <source>
        <strain evidence="1">KMM 9835</strain>
    </source>
</reference>
<sequence>MSLEEFNDLNHDERLFTVVDKGVFLDNYVTVNIRMNLYSVGKFYVELVYDSEENKIVEVRSFKHGVQPNKYTSHIKFGK</sequence>
<protein>
    <submittedName>
        <fullName evidence="1">Uncharacterized protein</fullName>
    </submittedName>
</protein>
<name>A0AAU7EKC4_9FLAO</name>
<dbReference type="AlphaFoldDB" id="A0AAU7EKC4"/>
<dbReference type="Proteomes" id="UP001224325">
    <property type="component" value="Chromosome"/>
</dbReference>
<proteinExistence type="predicted"/>
<dbReference type="RefSeq" id="WP_308991617.1">
    <property type="nucleotide sequence ID" value="NZ_CP155618.1"/>
</dbReference>
<dbReference type="KEGG" id="mlil:QLS71_006265"/>
<accession>A0AAU7EKC4</accession>
<keyword evidence="2" id="KW-1185">Reference proteome</keyword>
<evidence type="ECO:0000313" key="1">
    <source>
        <dbReference type="EMBL" id="XBL15618.1"/>
    </source>
</evidence>
<gene>
    <name evidence="1" type="ORF">QLS71_006265</name>
</gene>